<gene>
    <name evidence="2" type="ORF">VTAP4600_A3195</name>
</gene>
<dbReference type="KEGG" id="vta:A3195"/>
<evidence type="ECO:0000313" key="2">
    <source>
        <dbReference type="EMBL" id="SON51161.1"/>
    </source>
</evidence>
<dbReference type="Proteomes" id="UP000235828">
    <property type="component" value="Chromosome A"/>
</dbReference>
<sequence>MVGEEPTLNKPNPRLSGFKRKKASSNDEAFLIVVGEEGFEPPTLWSQTRCATKLRYSPT</sequence>
<organism evidence="2 3">
    <name type="scientific">Vibrio tapetis subsp. tapetis</name>
    <dbReference type="NCBI Taxonomy" id="1671868"/>
    <lineage>
        <taxon>Bacteria</taxon>
        <taxon>Pseudomonadati</taxon>
        <taxon>Pseudomonadota</taxon>
        <taxon>Gammaproteobacteria</taxon>
        <taxon>Vibrionales</taxon>
        <taxon>Vibrionaceae</taxon>
        <taxon>Vibrio</taxon>
    </lineage>
</organism>
<reference evidence="2 3" key="1">
    <citation type="submission" date="2017-10" db="EMBL/GenBank/DDBJ databases">
        <authorList>
            <person name="Banno H."/>
            <person name="Chua N.-H."/>
        </authorList>
    </citation>
    <scope>NUCLEOTIDE SEQUENCE [LARGE SCALE GENOMIC DNA]</scope>
    <source>
        <strain evidence="2">Vibrio tapetis CECT4600</strain>
    </source>
</reference>
<proteinExistence type="predicted"/>
<dbReference type="AntiFam" id="ANF00014">
    <property type="entry name" value="tRNA translation"/>
</dbReference>
<evidence type="ECO:0000313" key="3">
    <source>
        <dbReference type="Proteomes" id="UP000235828"/>
    </source>
</evidence>
<protein>
    <submittedName>
        <fullName evidence="2">Uncharacterized protein</fullName>
    </submittedName>
</protein>
<dbReference type="AlphaFoldDB" id="A0A2N8ZGW8"/>
<dbReference type="EMBL" id="LT960611">
    <property type="protein sequence ID" value="SON51161.1"/>
    <property type="molecule type" value="Genomic_DNA"/>
</dbReference>
<name>A0A2N8ZGW8_9VIBR</name>
<keyword evidence="3" id="KW-1185">Reference proteome</keyword>
<evidence type="ECO:0000256" key="1">
    <source>
        <dbReference type="SAM" id="MobiDB-lite"/>
    </source>
</evidence>
<feature type="region of interest" description="Disordered" evidence="1">
    <location>
        <begin position="1"/>
        <end position="24"/>
    </location>
</feature>
<accession>A0A2N8ZGW8</accession>